<dbReference type="GO" id="GO:0080044">
    <property type="term" value="F:quercetin 7-O-glucosyltransferase activity"/>
    <property type="evidence" value="ECO:0007669"/>
    <property type="project" value="TreeGrafter"/>
</dbReference>
<protein>
    <submittedName>
        <fullName evidence="2">Glycosyltransferase</fullName>
    </submittedName>
</protein>
<evidence type="ECO:0000313" key="3">
    <source>
        <dbReference type="Proteomes" id="UP001163823"/>
    </source>
</evidence>
<comment type="similarity">
    <text evidence="1">Belongs to the UDP-glycosyltransferase family.</text>
</comment>
<keyword evidence="3" id="KW-1185">Reference proteome</keyword>
<organism evidence="2 3">
    <name type="scientific">Quillaja saponaria</name>
    <name type="common">Soap bark tree</name>
    <dbReference type="NCBI Taxonomy" id="32244"/>
    <lineage>
        <taxon>Eukaryota</taxon>
        <taxon>Viridiplantae</taxon>
        <taxon>Streptophyta</taxon>
        <taxon>Embryophyta</taxon>
        <taxon>Tracheophyta</taxon>
        <taxon>Spermatophyta</taxon>
        <taxon>Magnoliopsida</taxon>
        <taxon>eudicotyledons</taxon>
        <taxon>Gunneridae</taxon>
        <taxon>Pentapetalae</taxon>
        <taxon>rosids</taxon>
        <taxon>fabids</taxon>
        <taxon>Fabales</taxon>
        <taxon>Quillajaceae</taxon>
        <taxon>Quillaja</taxon>
    </lineage>
</organism>
<reference evidence="2" key="1">
    <citation type="journal article" date="2023" name="Science">
        <title>Elucidation of the pathway for biosynthesis of saponin adjuvants from the soapbark tree.</title>
        <authorList>
            <person name="Reed J."/>
            <person name="Orme A."/>
            <person name="El-Demerdash A."/>
            <person name="Owen C."/>
            <person name="Martin L.B.B."/>
            <person name="Misra R.C."/>
            <person name="Kikuchi S."/>
            <person name="Rejzek M."/>
            <person name="Martin A.C."/>
            <person name="Harkess A."/>
            <person name="Leebens-Mack J."/>
            <person name="Louveau T."/>
            <person name="Stephenson M.J."/>
            <person name="Osbourn A."/>
        </authorList>
    </citation>
    <scope>NUCLEOTIDE SEQUENCE</scope>
    <source>
        <strain evidence="2">S10</strain>
    </source>
</reference>
<sequence>MGSLSITEKPHAVCIPYPAQGHINPINLQNFSISMASTSPSLTQSTTINAFLNPEVQTHSMASLPFVSKPSWLAYPSQINYNVPPVTCIISDGIMSFAVDAANELGIPGVLFCTTSACGFGCYLQYRKLMDIDITPLKDSSYLTNGHLENVIDWIPGMKNIRVRDLPSFSRTTDPDDIMLKFTESECERAKRASAIILNTFDVLEHDVLDSFSSFLPPVYSIGPLNLLINQVTDKDQKPIESNLWKEEPKCL</sequence>
<dbReference type="PANTHER" id="PTHR11926:SF774">
    <property type="entry name" value="UDP-GLYCOSYLTRANSFERASE 85A1-RELATED"/>
    <property type="match status" value="1"/>
</dbReference>
<evidence type="ECO:0000313" key="2">
    <source>
        <dbReference type="EMBL" id="KAJ7958993.1"/>
    </source>
</evidence>
<dbReference type="PANTHER" id="PTHR11926">
    <property type="entry name" value="GLUCOSYL/GLUCURONOSYL TRANSFERASES"/>
    <property type="match status" value="1"/>
</dbReference>
<dbReference type="KEGG" id="qsa:O6P43_019631"/>
<dbReference type="FunFam" id="3.40.50.2000:FF:000430">
    <property type="entry name" value="Glycosyltransferase"/>
    <property type="match status" value="1"/>
</dbReference>
<dbReference type="AlphaFoldDB" id="A0AAD7PKI3"/>
<evidence type="ECO:0000256" key="1">
    <source>
        <dbReference type="ARBA" id="ARBA00009995"/>
    </source>
</evidence>
<dbReference type="Proteomes" id="UP001163823">
    <property type="component" value="Chromosome 8"/>
</dbReference>
<name>A0AAD7PKI3_QUISA</name>
<dbReference type="SUPFAM" id="SSF53756">
    <property type="entry name" value="UDP-Glycosyltransferase/glycogen phosphorylase"/>
    <property type="match status" value="1"/>
</dbReference>
<dbReference type="GO" id="GO:0080043">
    <property type="term" value="F:quercetin 3-O-glucosyltransferase activity"/>
    <property type="evidence" value="ECO:0007669"/>
    <property type="project" value="TreeGrafter"/>
</dbReference>
<proteinExistence type="inferred from homology"/>
<accession>A0AAD7PKI3</accession>
<dbReference type="Gene3D" id="3.40.50.2000">
    <property type="entry name" value="Glycogen Phosphorylase B"/>
    <property type="match status" value="1"/>
</dbReference>
<gene>
    <name evidence="2" type="ORF">O6P43_019631</name>
</gene>
<dbReference type="EMBL" id="JARAOO010000008">
    <property type="protein sequence ID" value="KAJ7958993.1"/>
    <property type="molecule type" value="Genomic_DNA"/>
</dbReference>
<comment type="caution">
    <text evidence="2">The sequence shown here is derived from an EMBL/GenBank/DDBJ whole genome shotgun (WGS) entry which is preliminary data.</text>
</comment>